<evidence type="ECO:0000313" key="3">
    <source>
        <dbReference type="WBParaSite" id="HPLM_0000180701-mRNA-1"/>
    </source>
</evidence>
<dbReference type="WBParaSite" id="HPLM_0000180701-mRNA-1">
    <property type="protein sequence ID" value="HPLM_0000180701-mRNA-1"/>
    <property type="gene ID" value="HPLM_0000180701"/>
</dbReference>
<gene>
    <name evidence="1" type="ORF">HPLM_LOCUS1804</name>
</gene>
<proteinExistence type="predicted"/>
<sequence length="33" mass="3896">MFRDFDDQAMPTDPNLSLVHLTLCCSYVNFVFR</sequence>
<keyword evidence="2" id="KW-1185">Reference proteome</keyword>
<name>A0A0N4VWY7_HAEPC</name>
<reference evidence="1 2" key="2">
    <citation type="submission" date="2018-11" db="EMBL/GenBank/DDBJ databases">
        <authorList>
            <consortium name="Pathogen Informatics"/>
        </authorList>
    </citation>
    <scope>NUCLEOTIDE SEQUENCE [LARGE SCALE GENOMIC DNA]</scope>
    <source>
        <strain evidence="1 2">MHpl1</strain>
    </source>
</reference>
<protein>
    <submittedName>
        <fullName evidence="1 3">Uncharacterized protein</fullName>
    </submittedName>
</protein>
<evidence type="ECO:0000313" key="1">
    <source>
        <dbReference type="EMBL" id="VDO11414.1"/>
    </source>
</evidence>
<dbReference type="AlphaFoldDB" id="A0A0N4VWY7"/>
<reference evidence="3" key="1">
    <citation type="submission" date="2017-02" db="UniProtKB">
        <authorList>
            <consortium name="WormBaseParasite"/>
        </authorList>
    </citation>
    <scope>IDENTIFICATION</scope>
</reference>
<organism evidence="3">
    <name type="scientific">Haemonchus placei</name>
    <name type="common">Barber's pole worm</name>
    <dbReference type="NCBI Taxonomy" id="6290"/>
    <lineage>
        <taxon>Eukaryota</taxon>
        <taxon>Metazoa</taxon>
        <taxon>Ecdysozoa</taxon>
        <taxon>Nematoda</taxon>
        <taxon>Chromadorea</taxon>
        <taxon>Rhabditida</taxon>
        <taxon>Rhabditina</taxon>
        <taxon>Rhabditomorpha</taxon>
        <taxon>Strongyloidea</taxon>
        <taxon>Trichostrongylidae</taxon>
        <taxon>Haemonchus</taxon>
    </lineage>
</organism>
<dbReference type="EMBL" id="UZAF01002767">
    <property type="protein sequence ID" value="VDO11414.1"/>
    <property type="molecule type" value="Genomic_DNA"/>
</dbReference>
<evidence type="ECO:0000313" key="2">
    <source>
        <dbReference type="Proteomes" id="UP000268014"/>
    </source>
</evidence>
<dbReference type="Proteomes" id="UP000268014">
    <property type="component" value="Unassembled WGS sequence"/>
</dbReference>
<accession>A0A0N4VWY7</accession>